<dbReference type="InterPro" id="IPR012164">
    <property type="entry name" value="Rpa12/Rpb9/Rpc10/TFS"/>
</dbReference>
<evidence type="ECO:0000313" key="13">
    <source>
        <dbReference type="Proteomes" id="UP000663879"/>
    </source>
</evidence>
<evidence type="ECO:0000256" key="8">
    <source>
        <dbReference type="ARBA" id="ARBA00031781"/>
    </source>
</evidence>
<dbReference type="PROSITE" id="PS00466">
    <property type="entry name" value="ZF_TFIIS_1"/>
    <property type="match status" value="1"/>
</dbReference>
<accession>A0A813YWR9</accession>
<evidence type="ECO:0000256" key="2">
    <source>
        <dbReference type="ARBA" id="ARBA00018784"/>
    </source>
</evidence>
<evidence type="ECO:0000259" key="11">
    <source>
        <dbReference type="PROSITE" id="PS51133"/>
    </source>
</evidence>
<dbReference type="OrthoDB" id="10056816at2759"/>
<evidence type="ECO:0000256" key="1">
    <source>
        <dbReference type="ARBA" id="ARBA00004604"/>
    </source>
</evidence>
<reference evidence="12" key="1">
    <citation type="submission" date="2021-02" db="EMBL/GenBank/DDBJ databases">
        <authorList>
            <person name="Nowell W R."/>
        </authorList>
    </citation>
    <scope>NUCLEOTIDE SEQUENCE</scope>
    <source>
        <strain evidence="12">Ploen Becks lab</strain>
    </source>
</reference>
<dbReference type="PROSITE" id="PS51133">
    <property type="entry name" value="ZF_TFIIS_2"/>
    <property type="match status" value="1"/>
</dbReference>
<keyword evidence="5 10" id="KW-0863">Zinc-finger</keyword>
<dbReference type="Pfam" id="PF01096">
    <property type="entry name" value="Zn_ribbon_TFIIS"/>
    <property type="match status" value="1"/>
</dbReference>
<dbReference type="Gene3D" id="2.20.25.10">
    <property type="match status" value="1"/>
</dbReference>
<dbReference type="GO" id="GO:0005736">
    <property type="term" value="C:RNA polymerase I complex"/>
    <property type="evidence" value="ECO:0007669"/>
    <property type="project" value="TreeGrafter"/>
</dbReference>
<comment type="caution">
    <text evidence="12">The sequence shown here is derived from an EMBL/GenBank/DDBJ whole genome shotgun (WGS) entry which is preliminary data.</text>
</comment>
<gene>
    <name evidence="12" type="ORF">OXX778_LOCUS10865</name>
</gene>
<evidence type="ECO:0000256" key="9">
    <source>
        <dbReference type="ARBA" id="ARBA00044497"/>
    </source>
</evidence>
<dbReference type="CDD" id="cd10507">
    <property type="entry name" value="Zn-ribbon_RPA12"/>
    <property type="match status" value="1"/>
</dbReference>
<sequence length="139" mass="15945">MEDNLISRNSSDCEMEQENVRFEVNDLEFCFTCGTILPLPSLEDHLMCRLCKKTIKINQWNGKTLKNVYLINASEYLNETVKHTGLKSEDFMGTLVDRKCSKCGHEGMTYSTRQTRSADEGQTVFYGCPKCKSQEIEHS</sequence>
<evidence type="ECO:0000256" key="5">
    <source>
        <dbReference type="ARBA" id="ARBA00022771"/>
    </source>
</evidence>
<protein>
    <recommendedName>
        <fullName evidence="2">DNA-directed RNA polymerase I subunit RPA12</fullName>
    </recommendedName>
    <alternativeName>
        <fullName evidence="8">DNA-directed RNA polymerase I subunit H</fullName>
    </alternativeName>
</protein>
<organism evidence="12 13">
    <name type="scientific">Brachionus calyciflorus</name>
    <dbReference type="NCBI Taxonomy" id="104777"/>
    <lineage>
        <taxon>Eukaryota</taxon>
        <taxon>Metazoa</taxon>
        <taxon>Spiralia</taxon>
        <taxon>Gnathifera</taxon>
        <taxon>Rotifera</taxon>
        <taxon>Eurotatoria</taxon>
        <taxon>Monogononta</taxon>
        <taxon>Pseudotrocha</taxon>
        <taxon>Ploima</taxon>
        <taxon>Brachionidae</taxon>
        <taxon>Brachionus</taxon>
    </lineage>
</organism>
<dbReference type="Proteomes" id="UP000663879">
    <property type="component" value="Unassembled WGS sequence"/>
</dbReference>
<evidence type="ECO:0000256" key="3">
    <source>
        <dbReference type="ARBA" id="ARBA00022478"/>
    </source>
</evidence>
<keyword evidence="3" id="KW-0240">DNA-directed RNA polymerase</keyword>
<dbReference type="GO" id="GO:0006363">
    <property type="term" value="P:termination of RNA polymerase I transcription"/>
    <property type="evidence" value="ECO:0007669"/>
    <property type="project" value="TreeGrafter"/>
</dbReference>
<dbReference type="EMBL" id="CAJNOC010001773">
    <property type="protein sequence ID" value="CAF0890120.1"/>
    <property type="molecule type" value="Genomic_DNA"/>
</dbReference>
<name>A0A813YWR9_9BILA</name>
<dbReference type="GO" id="GO:0003676">
    <property type="term" value="F:nucleic acid binding"/>
    <property type="evidence" value="ECO:0007669"/>
    <property type="project" value="InterPro"/>
</dbReference>
<evidence type="ECO:0000256" key="6">
    <source>
        <dbReference type="ARBA" id="ARBA00022833"/>
    </source>
</evidence>
<dbReference type="AlphaFoldDB" id="A0A813YWR9"/>
<feature type="domain" description="TFIIS-type" evidence="11">
    <location>
        <begin position="96"/>
        <end position="136"/>
    </location>
</feature>
<keyword evidence="6" id="KW-0862">Zinc</keyword>
<evidence type="ECO:0000256" key="7">
    <source>
        <dbReference type="ARBA" id="ARBA00023242"/>
    </source>
</evidence>
<comment type="function">
    <text evidence="9">Core component of RNA polymerase I (Pol I), a DNA-dependent RNA polymerase which synthesizes ribosomal RNA precursors using the four ribonucleoside triphosphates as substrates. Can mediate Pol I proofreading of the nascent RNA transcript. Anchors into the Pol I active site to monitor transcription fidelity and cleave mis-incorporated 5'-ribonucleotides.</text>
</comment>
<keyword evidence="4" id="KW-0479">Metal-binding</keyword>
<evidence type="ECO:0000256" key="4">
    <source>
        <dbReference type="ARBA" id="ARBA00022723"/>
    </source>
</evidence>
<proteinExistence type="predicted"/>
<dbReference type="SMART" id="SM00440">
    <property type="entry name" value="ZnF_C2C2"/>
    <property type="match status" value="1"/>
</dbReference>
<evidence type="ECO:0000256" key="10">
    <source>
        <dbReference type="PROSITE-ProRule" id="PRU00472"/>
    </source>
</evidence>
<dbReference type="GO" id="GO:0003899">
    <property type="term" value="F:DNA-directed RNA polymerase activity"/>
    <property type="evidence" value="ECO:0007669"/>
    <property type="project" value="InterPro"/>
</dbReference>
<dbReference type="InterPro" id="IPR034004">
    <property type="entry name" value="Zn_ribbon_RPA12_C"/>
</dbReference>
<dbReference type="GO" id="GO:0008270">
    <property type="term" value="F:zinc ion binding"/>
    <property type="evidence" value="ECO:0007669"/>
    <property type="project" value="UniProtKB-KW"/>
</dbReference>
<dbReference type="PANTHER" id="PTHR11239">
    <property type="entry name" value="DNA-DIRECTED RNA POLYMERASE"/>
    <property type="match status" value="1"/>
</dbReference>
<keyword evidence="7" id="KW-0539">Nucleus</keyword>
<dbReference type="PANTHER" id="PTHR11239:SF14">
    <property type="entry name" value="DNA-DIRECTED RNA POLYMERASE I SUBUNIT RPA12"/>
    <property type="match status" value="1"/>
</dbReference>
<comment type="subcellular location">
    <subcellularLocation>
        <location evidence="1">Nucleus</location>
        <location evidence="1">Nucleolus</location>
    </subcellularLocation>
</comment>
<keyword evidence="3" id="KW-0804">Transcription</keyword>
<dbReference type="InterPro" id="IPR001222">
    <property type="entry name" value="Znf_TFIIS"/>
</dbReference>
<evidence type="ECO:0000313" key="12">
    <source>
        <dbReference type="EMBL" id="CAF0890120.1"/>
    </source>
</evidence>
<keyword evidence="13" id="KW-1185">Reference proteome</keyword>
<dbReference type="SUPFAM" id="SSF57783">
    <property type="entry name" value="Zinc beta-ribbon"/>
    <property type="match status" value="1"/>
</dbReference>